<feature type="transmembrane region" description="Helical" evidence="10">
    <location>
        <begin position="61"/>
        <end position="83"/>
    </location>
</feature>
<evidence type="ECO:0000256" key="1">
    <source>
        <dbReference type="ARBA" id="ARBA00004651"/>
    </source>
</evidence>
<keyword evidence="12" id="KW-1185">Reference proteome</keyword>
<feature type="binding site" evidence="10">
    <location>
        <position position="71"/>
    </location>
    <ligand>
        <name>Na(+)</name>
        <dbReference type="ChEBI" id="CHEBI:29101"/>
        <note>structural</note>
    </ligand>
</feature>
<dbReference type="PANTHER" id="PTHR28259">
    <property type="entry name" value="FLUORIDE EXPORT PROTEIN 1-RELATED"/>
    <property type="match status" value="1"/>
</dbReference>
<dbReference type="PANTHER" id="PTHR28259:SF1">
    <property type="entry name" value="FLUORIDE EXPORT PROTEIN 1-RELATED"/>
    <property type="match status" value="1"/>
</dbReference>
<keyword evidence="10" id="KW-0813">Transport</keyword>
<evidence type="ECO:0000256" key="5">
    <source>
        <dbReference type="ARBA" id="ARBA00023136"/>
    </source>
</evidence>
<evidence type="ECO:0000256" key="10">
    <source>
        <dbReference type="HAMAP-Rule" id="MF_00454"/>
    </source>
</evidence>
<sequence length="126" mass="13930">MRRIIYIICFGFLGGALREWLTLLSGNQHFAMIIAINLIGTFLLSFIASTLPLLMNISSDVLSGITVGFIGSFTTFSTFTVDFVKLLKISLINSFWYLSISLIFGYIFALIGVKLADYVIAKAGEK</sequence>
<evidence type="ECO:0000256" key="2">
    <source>
        <dbReference type="ARBA" id="ARBA00022475"/>
    </source>
</evidence>
<proteinExistence type="inferred from homology"/>
<comment type="activity regulation">
    <text evidence="10">Na(+) is not transported, but it plays an essential structural role and its presence is essential for fluoride channel function.</text>
</comment>
<dbReference type="HAMAP" id="MF_00454">
    <property type="entry name" value="FluC"/>
    <property type="match status" value="1"/>
</dbReference>
<dbReference type="RefSeq" id="WP_260117004.1">
    <property type="nucleotide sequence ID" value="NZ_CP093361.1"/>
</dbReference>
<comment type="subcellular location">
    <subcellularLocation>
        <location evidence="1 10">Cell membrane</location>
        <topology evidence="1 10">Multi-pass membrane protein</topology>
    </subcellularLocation>
</comment>
<keyword evidence="3 10" id="KW-0812">Transmembrane</keyword>
<reference evidence="11" key="1">
    <citation type="journal article" date="2022" name="Int. J. Syst. Evol. Microbiol.">
        <title>Apilactobacillus apisilvae sp. nov., Nicolia spurrieriana gen. nov. sp. nov., Bombilactobacillus folatiphilus sp. nov. and Bombilactobacillus thymidiniphilus sp. nov., four new lactic acid bacterial isolates from stingless bees Tetragonula carbonaria and Austroplebeia australis.</title>
        <authorList>
            <person name="Oliphant S.A."/>
            <person name="Watson-Haigh N.S."/>
            <person name="Sumby K.M."/>
            <person name="Gardner J."/>
            <person name="Groom S."/>
            <person name="Jiranek V."/>
        </authorList>
    </citation>
    <scope>NUCLEOTIDE SEQUENCE</scope>
    <source>
        <strain evidence="11">SGEP1_A5</strain>
    </source>
</reference>
<evidence type="ECO:0000256" key="9">
    <source>
        <dbReference type="ARBA" id="ARBA00049940"/>
    </source>
</evidence>
<keyword evidence="10" id="KW-0406">Ion transport</keyword>
<keyword evidence="10" id="KW-0915">Sodium</keyword>
<feature type="binding site" evidence="10">
    <location>
        <position position="74"/>
    </location>
    <ligand>
        <name>Na(+)</name>
        <dbReference type="ChEBI" id="CHEBI:29101"/>
        <note>structural</note>
    </ligand>
</feature>
<comment type="similarity">
    <text evidence="7 10">Belongs to the fluoride channel Fluc/FEX (TC 1.A.43) family.</text>
</comment>
<dbReference type="KEGG" id="lbe:MOO44_03335"/>
<keyword evidence="2 10" id="KW-1003">Cell membrane</keyword>
<evidence type="ECO:0000256" key="4">
    <source>
        <dbReference type="ARBA" id="ARBA00022989"/>
    </source>
</evidence>
<organism evidence="11 12">
    <name type="scientific">Nicoliella spurrieriana</name>
    <dbReference type="NCBI Taxonomy" id="2925830"/>
    <lineage>
        <taxon>Bacteria</taxon>
        <taxon>Bacillati</taxon>
        <taxon>Bacillota</taxon>
        <taxon>Bacilli</taxon>
        <taxon>Lactobacillales</taxon>
        <taxon>Lactobacillaceae</taxon>
        <taxon>Nicoliella</taxon>
    </lineage>
</organism>
<evidence type="ECO:0000313" key="12">
    <source>
        <dbReference type="Proteomes" id="UP000831181"/>
    </source>
</evidence>
<comment type="function">
    <text evidence="9 10">Fluoride-specific ion channel. Important for reducing fluoride concentration in the cell, thus reducing its toxicity.</text>
</comment>
<dbReference type="AlphaFoldDB" id="A0A976RSV8"/>
<feature type="transmembrane region" description="Helical" evidence="10">
    <location>
        <begin position="28"/>
        <end position="54"/>
    </location>
</feature>
<accession>A0A976RSV8</accession>
<evidence type="ECO:0000256" key="8">
    <source>
        <dbReference type="ARBA" id="ARBA00035585"/>
    </source>
</evidence>
<evidence type="ECO:0000256" key="7">
    <source>
        <dbReference type="ARBA" id="ARBA00035120"/>
    </source>
</evidence>
<evidence type="ECO:0000313" key="11">
    <source>
        <dbReference type="EMBL" id="UQS87205.1"/>
    </source>
</evidence>
<evidence type="ECO:0000256" key="6">
    <source>
        <dbReference type="ARBA" id="ARBA00023303"/>
    </source>
</evidence>
<gene>
    <name evidence="10" type="primary">fluC</name>
    <name evidence="10" type="synonym">crcB</name>
    <name evidence="11" type="ORF">MOO44_03335</name>
</gene>
<dbReference type="EMBL" id="CP093361">
    <property type="protein sequence ID" value="UQS87205.1"/>
    <property type="molecule type" value="Genomic_DNA"/>
</dbReference>
<feature type="transmembrane region" description="Helical" evidence="10">
    <location>
        <begin position="95"/>
        <end position="116"/>
    </location>
</feature>
<dbReference type="GO" id="GO:0062054">
    <property type="term" value="F:fluoride channel activity"/>
    <property type="evidence" value="ECO:0007669"/>
    <property type="project" value="UniProtKB-UniRule"/>
</dbReference>
<protein>
    <recommendedName>
        <fullName evidence="10">Fluoride-specific ion channel FluC</fullName>
    </recommendedName>
</protein>
<keyword evidence="10" id="KW-0479">Metal-binding</keyword>
<dbReference type="Proteomes" id="UP000831181">
    <property type="component" value="Chromosome"/>
</dbReference>
<keyword evidence="5 10" id="KW-0472">Membrane</keyword>
<dbReference type="InterPro" id="IPR003691">
    <property type="entry name" value="FluC"/>
</dbReference>
<name>A0A976RSV8_9LACO</name>
<keyword evidence="6 10" id="KW-0407">Ion channel</keyword>
<keyword evidence="4 10" id="KW-1133">Transmembrane helix</keyword>
<dbReference type="GO" id="GO:0046872">
    <property type="term" value="F:metal ion binding"/>
    <property type="evidence" value="ECO:0007669"/>
    <property type="project" value="UniProtKB-KW"/>
</dbReference>
<dbReference type="GO" id="GO:0005886">
    <property type="term" value="C:plasma membrane"/>
    <property type="evidence" value="ECO:0007669"/>
    <property type="project" value="UniProtKB-SubCell"/>
</dbReference>
<evidence type="ECO:0000256" key="3">
    <source>
        <dbReference type="ARBA" id="ARBA00022692"/>
    </source>
</evidence>
<dbReference type="GO" id="GO:0140114">
    <property type="term" value="P:cellular detoxification of fluoride"/>
    <property type="evidence" value="ECO:0007669"/>
    <property type="project" value="UniProtKB-UniRule"/>
</dbReference>
<dbReference type="Pfam" id="PF02537">
    <property type="entry name" value="CRCB"/>
    <property type="match status" value="1"/>
</dbReference>
<comment type="catalytic activity">
    <reaction evidence="8">
        <text>fluoride(in) = fluoride(out)</text>
        <dbReference type="Rhea" id="RHEA:76159"/>
        <dbReference type="ChEBI" id="CHEBI:17051"/>
    </reaction>
    <physiologicalReaction direction="left-to-right" evidence="8">
        <dbReference type="Rhea" id="RHEA:76160"/>
    </physiologicalReaction>
</comment>